<sequence length="120" mass="12962">MQPAGSLKTQGLQGAAGTPGKAALRRFLRAKGHQPSRGVALVVSPQSHTDGKDALKHFLRAKGYQPSPKEAKISREGLVDVDLFEDLWAQLTRSPTEPSSGNLRPDALLDYLDPVHDDPI</sequence>
<feature type="compositionally biased region" description="Polar residues" evidence="1">
    <location>
        <begin position="92"/>
        <end position="102"/>
    </location>
</feature>
<dbReference type="EMBL" id="JABANO010039244">
    <property type="protein sequence ID" value="KAF4694594.1"/>
    <property type="molecule type" value="Genomic_DNA"/>
</dbReference>
<dbReference type="AlphaFoldDB" id="A0A7J6PEF9"/>
<gene>
    <name evidence="2" type="ORF">FOZ63_029656</name>
</gene>
<reference evidence="2 3" key="1">
    <citation type="submission" date="2020-04" db="EMBL/GenBank/DDBJ databases">
        <title>Perkinsus olseni comparative genomics.</title>
        <authorList>
            <person name="Bogema D.R."/>
        </authorList>
    </citation>
    <scope>NUCLEOTIDE SEQUENCE [LARGE SCALE GENOMIC DNA]</scope>
    <source>
        <strain evidence="2 3">ATCC PRA-207</strain>
    </source>
</reference>
<evidence type="ECO:0000313" key="3">
    <source>
        <dbReference type="Proteomes" id="UP000553632"/>
    </source>
</evidence>
<feature type="region of interest" description="Disordered" evidence="1">
    <location>
        <begin position="92"/>
        <end position="120"/>
    </location>
</feature>
<proteinExistence type="predicted"/>
<comment type="caution">
    <text evidence="2">The sequence shown here is derived from an EMBL/GenBank/DDBJ whole genome shotgun (WGS) entry which is preliminary data.</text>
</comment>
<evidence type="ECO:0000256" key="1">
    <source>
        <dbReference type="SAM" id="MobiDB-lite"/>
    </source>
</evidence>
<evidence type="ECO:0000313" key="2">
    <source>
        <dbReference type="EMBL" id="KAF4694594.1"/>
    </source>
</evidence>
<organism evidence="2 3">
    <name type="scientific">Perkinsus olseni</name>
    <name type="common">Perkinsus atlanticus</name>
    <dbReference type="NCBI Taxonomy" id="32597"/>
    <lineage>
        <taxon>Eukaryota</taxon>
        <taxon>Sar</taxon>
        <taxon>Alveolata</taxon>
        <taxon>Perkinsozoa</taxon>
        <taxon>Perkinsea</taxon>
        <taxon>Perkinsida</taxon>
        <taxon>Perkinsidae</taxon>
        <taxon>Perkinsus</taxon>
    </lineage>
</organism>
<name>A0A7J6PEF9_PEROL</name>
<accession>A0A7J6PEF9</accession>
<keyword evidence="3" id="KW-1185">Reference proteome</keyword>
<feature type="region of interest" description="Disordered" evidence="1">
    <location>
        <begin position="1"/>
        <end position="20"/>
    </location>
</feature>
<protein>
    <submittedName>
        <fullName evidence="2">Uncharacterized protein</fullName>
    </submittedName>
</protein>
<dbReference type="Proteomes" id="UP000553632">
    <property type="component" value="Unassembled WGS sequence"/>
</dbReference>